<reference evidence="1 2" key="1">
    <citation type="submission" date="2018-08" db="EMBL/GenBank/DDBJ databases">
        <authorList>
            <person name="Laetsch R D."/>
            <person name="Stevens L."/>
            <person name="Kumar S."/>
            <person name="Blaxter L. M."/>
        </authorList>
    </citation>
    <scope>NUCLEOTIDE SEQUENCE [LARGE SCALE GENOMIC DNA]</scope>
</reference>
<gene>
    <name evidence="1" type="ORF">NLS_LOCUS3093</name>
</gene>
<name>A0A3P6T066_LITSI</name>
<evidence type="ECO:0000313" key="2">
    <source>
        <dbReference type="Proteomes" id="UP000277928"/>
    </source>
</evidence>
<dbReference type="Proteomes" id="UP000277928">
    <property type="component" value="Unassembled WGS sequence"/>
</dbReference>
<protein>
    <submittedName>
        <fullName evidence="1">Uncharacterized protein</fullName>
    </submittedName>
</protein>
<proteinExistence type="predicted"/>
<dbReference type="EMBL" id="UYRX01000159">
    <property type="protein sequence ID" value="VDK75873.1"/>
    <property type="molecule type" value="Genomic_DNA"/>
</dbReference>
<accession>A0A3P6T066</accession>
<sequence>MSGSWDFTVGEVTEKDIMKGIAKEDKRIIHNRCDTAISSGKCCSCRITFHHSYPILYDVTLELNMSLKEQDETFWR</sequence>
<dbReference type="AlphaFoldDB" id="A0A3P6T066"/>
<evidence type="ECO:0000313" key="1">
    <source>
        <dbReference type="EMBL" id="VDK75873.1"/>
    </source>
</evidence>
<organism evidence="1 2">
    <name type="scientific">Litomosoides sigmodontis</name>
    <name type="common">Filarial nematode worm</name>
    <dbReference type="NCBI Taxonomy" id="42156"/>
    <lineage>
        <taxon>Eukaryota</taxon>
        <taxon>Metazoa</taxon>
        <taxon>Ecdysozoa</taxon>
        <taxon>Nematoda</taxon>
        <taxon>Chromadorea</taxon>
        <taxon>Rhabditida</taxon>
        <taxon>Spirurina</taxon>
        <taxon>Spiruromorpha</taxon>
        <taxon>Filarioidea</taxon>
        <taxon>Onchocercidae</taxon>
        <taxon>Litomosoides</taxon>
    </lineage>
</organism>
<keyword evidence="2" id="KW-1185">Reference proteome</keyword>